<comment type="caution">
    <text evidence="7">The sequence shown here is derived from an EMBL/GenBank/DDBJ whole genome shotgun (WGS) entry which is preliminary data.</text>
</comment>
<evidence type="ECO:0000256" key="2">
    <source>
        <dbReference type="ARBA" id="ARBA00022643"/>
    </source>
</evidence>
<protein>
    <submittedName>
        <fullName evidence="7">NtaA/DmoA family FMN-dependent monooxygenase</fullName>
    </submittedName>
</protein>
<feature type="domain" description="Luciferase-like" evidence="6">
    <location>
        <begin position="4"/>
        <end position="382"/>
    </location>
</feature>
<evidence type="ECO:0000259" key="6">
    <source>
        <dbReference type="Pfam" id="PF00296"/>
    </source>
</evidence>
<dbReference type="PIRSF" id="PIRSF000337">
    <property type="entry name" value="NTA_MOA"/>
    <property type="match status" value="1"/>
</dbReference>
<name>A0ABN2N6X0_9PSEU</name>
<accession>A0ABN2N6X0</accession>
<keyword evidence="8" id="KW-1185">Reference proteome</keyword>
<dbReference type="InterPro" id="IPR036661">
    <property type="entry name" value="Luciferase-like_sf"/>
</dbReference>
<keyword evidence="4 7" id="KW-0503">Monooxygenase</keyword>
<dbReference type="Proteomes" id="UP001500449">
    <property type="component" value="Unassembled WGS sequence"/>
</dbReference>
<dbReference type="NCBIfam" id="TIGR03860">
    <property type="entry name" value="FMN_nitrolo"/>
    <property type="match status" value="1"/>
</dbReference>
<evidence type="ECO:0000256" key="3">
    <source>
        <dbReference type="ARBA" id="ARBA00023002"/>
    </source>
</evidence>
<dbReference type="InterPro" id="IPR051260">
    <property type="entry name" value="Diverse_substr_monoxygenases"/>
</dbReference>
<proteinExistence type="inferred from homology"/>
<evidence type="ECO:0000256" key="1">
    <source>
        <dbReference type="ARBA" id="ARBA00022630"/>
    </source>
</evidence>
<reference evidence="7 8" key="1">
    <citation type="journal article" date="2019" name="Int. J. Syst. Evol. Microbiol.">
        <title>The Global Catalogue of Microorganisms (GCM) 10K type strain sequencing project: providing services to taxonomists for standard genome sequencing and annotation.</title>
        <authorList>
            <consortium name="The Broad Institute Genomics Platform"/>
            <consortium name="The Broad Institute Genome Sequencing Center for Infectious Disease"/>
            <person name="Wu L."/>
            <person name="Ma J."/>
        </authorList>
    </citation>
    <scope>NUCLEOTIDE SEQUENCE [LARGE SCALE GENOMIC DNA]</scope>
    <source>
        <strain evidence="7 8">JCM 16009</strain>
    </source>
</reference>
<dbReference type="GO" id="GO:0004497">
    <property type="term" value="F:monooxygenase activity"/>
    <property type="evidence" value="ECO:0007669"/>
    <property type="project" value="UniProtKB-KW"/>
</dbReference>
<dbReference type="Pfam" id="PF00296">
    <property type="entry name" value="Bac_luciferase"/>
    <property type="match status" value="1"/>
</dbReference>
<dbReference type="PANTHER" id="PTHR30011:SF16">
    <property type="entry name" value="C2H2 FINGER DOMAIN TRANSCRIPTION FACTOR (EUROFUNG)-RELATED"/>
    <property type="match status" value="1"/>
</dbReference>
<dbReference type="CDD" id="cd01095">
    <property type="entry name" value="Nitrilotriacetate_monoxgenase"/>
    <property type="match status" value="1"/>
</dbReference>
<keyword evidence="2" id="KW-0288">FMN</keyword>
<dbReference type="Gene3D" id="3.20.20.30">
    <property type="entry name" value="Luciferase-like domain"/>
    <property type="match status" value="1"/>
</dbReference>
<dbReference type="InterPro" id="IPR016215">
    <property type="entry name" value="NTA_MOA"/>
</dbReference>
<evidence type="ECO:0000313" key="7">
    <source>
        <dbReference type="EMBL" id="GAA1854232.1"/>
    </source>
</evidence>
<organism evidence="7 8">
    <name type="scientific">Pseudonocardia ailaonensis</name>
    <dbReference type="NCBI Taxonomy" id="367279"/>
    <lineage>
        <taxon>Bacteria</taxon>
        <taxon>Bacillati</taxon>
        <taxon>Actinomycetota</taxon>
        <taxon>Actinomycetes</taxon>
        <taxon>Pseudonocardiales</taxon>
        <taxon>Pseudonocardiaceae</taxon>
        <taxon>Pseudonocardia</taxon>
    </lineage>
</organism>
<sequence length="428" mass="47588">MFHLGWFCNFSNPPWASPWSSTEGADWPTGEAHVEFARSLERACFDYVMLEDSSMVSDAFEGSSRVDLKYGLYAPKHDPMILAPALTDATRNIGIIATCSTTFYPPWLLARRFQTLDHLSHGRIGWNMVTSSEDRAAQNYGMDTLPEHDLRYEVAGEFVEVARQLWDSWEPDALVMDPETGTYVDHTKVHTIDFEGRFHRSRGPLNMVASPQRHPVLCQAGGSPAGRDFAARYADTLLSAETHSVEAMKAFRDDIRARMVAYGRDPDELTIMFITQPVLAETVERAEAKKQRMLAGIDARIESSLGHISALTENDLSQFGLDEEFGDLTTNGHRSTLADFMRAGRTPREAALGWSMKNVTFVGTPDSVAAQMGEVMAEVGGDGFLITGSITRRFVDEITEGLVPALQRRGLTRSAYSGGTLRDTLREF</sequence>
<dbReference type="EMBL" id="BAAAQK010000012">
    <property type="protein sequence ID" value="GAA1854232.1"/>
    <property type="molecule type" value="Genomic_DNA"/>
</dbReference>
<evidence type="ECO:0000313" key="8">
    <source>
        <dbReference type="Proteomes" id="UP001500449"/>
    </source>
</evidence>
<evidence type="ECO:0000256" key="4">
    <source>
        <dbReference type="ARBA" id="ARBA00023033"/>
    </source>
</evidence>
<dbReference type="RefSeq" id="WP_344418461.1">
    <property type="nucleotide sequence ID" value="NZ_BAAAQK010000012.1"/>
</dbReference>
<keyword evidence="1" id="KW-0285">Flavoprotein</keyword>
<keyword evidence="3" id="KW-0560">Oxidoreductase</keyword>
<evidence type="ECO:0000256" key="5">
    <source>
        <dbReference type="ARBA" id="ARBA00033748"/>
    </source>
</evidence>
<comment type="similarity">
    <text evidence="5">Belongs to the NtaA/SnaA/DszA monooxygenase family.</text>
</comment>
<dbReference type="SUPFAM" id="SSF51679">
    <property type="entry name" value="Bacterial luciferase-like"/>
    <property type="match status" value="1"/>
</dbReference>
<dbReference type="PANTHER" id="PTHR30011">
    <property type="entry name" value="ALKANESULFONATE MONOOXYGENASE-RELATED"/>
    <property type="match status" value="1"/>
</dbReference>
<gene>
    <name evidence="7" type="ORF">GCM10009836_37870</name>
</gene>
<dbReference type="InterPro" id="IPR011251">
    <property type="entry name" value="Luciferase-like_dom"/>
</dbReference>